<keyword evidence="3" id="KW-1185">Reference proteome</keyword>
<evidence type="ECO:0008006" key="4">
    <source>
        <dbReference type="Google" id="ProtNLM"/>
    </source>
</evidence>
<dbReference type="VEuPathDB" id="FungiDB:SDRG_15939"/>
<gene>
    <name evidence="2" type="ORF">SDRG_15939</name>
</gene>
<accession>T0R9L4</accession>
<dbReference type="RefSeq" id="XP_008620347.1">
    <property type="nucleotide sequence ID" value="XM_008622125.1"/>
</dbReference>
<reference evidence="2 3" key="1">
    <citation type="submission" date="2012-04" db="EMBL/GenBank/DDBJ databases">
        <title>The Genome Sequence of Saprolegnia declina VS20.</title>
        <authorList>
            <consortium name="The Broad Institute Genome Sequencing Platform"/>
            <person name="Russ C."/>
            <person name="Nusbaum C."/>
            <person name="Tyler B."/>
            <person name="van West P."/>
            <person name="Dieguez-Uribeondo J."/>
            <person name="de Bruijn I."/>
            <person name="Tripathy S."/>
            <person name="Jiang R."/>
            <person name="Young S.K."/>
            <person name="Zeng Q."/>
            <person name="Gargeya S."/>
            <person name="Fitzgerald M."/>
            <person name="Haas B."/>
            <person name="Abouelleil A."/>
            <person name="Alvarado L."/>
            <person name="Arachchi H.M."/>
            <person name="Berlin A."/>
            <person name="Chapman S.B."/>
            <person name="Goldberg J."/>
            <person name="Griggs A."/>
            <person name="Gujja S."/>
            <person name="Hansen M."/>
            <person name="Howarth C."/>
            <person name="Imamovic A."/>
            <person name="Larimer J."/>
            <person name="McCowen C."/>
            <person name="Montmayeur A."/>
            <person name="Murphy C."/>
            <person name="Neiman D."/>
            <person name="Pearson M."/>
            <person name="Priest M."/>
            <person name="Roberts A."/>
            <person name="Saif S."/>
            <person name="Shea T."/>
            <person name="Sisk P."/>
            <person name="Sykes S."/>
            <person name="Wortman J."/>
            <person name="Nusbaum C."/>
            <person name="Birren B."/>
        </authorList>
    </citation>
    <scope>NUCLEOTIDE SEQUENCE [LARGE SCALE GENOMIC DNA]</scope>
    <source>
        <strain evidence="2 3">VS20</strain>
    </source>
</reference>
<sequence length="509" mass="54476">MRLGHWVDVMTSARSYRLVPAATVAAVDAIRAGEEGDGSLVSAATTSGQIGASPVSSLDIGPVADTTLRRDAVPTSATLAAVDLSTAQEAQATATQEPEVAPASADDIESLCAAPDNVSGENDDDDTMDDDVGGIDVQDDENDFALEPWTPMAAASEPAAEWPVSMCIGTAPPPVVDNHVASPRPSAATTPVGSPAHPEPSPASAYEPDVGAPPAIRTRSPPLEAHVDDQSTPLLQALETFKIIYHHLEVPQDFVVEAMEPWPASVHGLQLGGVVISLRLLTPTGLAPWMVARLDALGFEWTPLCFDLVNGAMQHLADEHPAYPPLSFVVPAQPPWPQDLWDVDLLQLSAKRDAWLAEMAIQYSDSASLALLRVPSIEPLAVTFNKVYPVQLVLQCIEVYQALHGQALIPLLFHVPLRDAKWPQDASLMPLGYFVWAAQDQWANLDPLVRNAISAFGLSPDDDMDDGCAIDNDDLIDGDVGGEDYNDQDMAGPVNIDPRDELDRRVFRA</sequence>
<feature type="compositionally biased region" description="Acidic residues" evidence="1">
    <location>
        <begin position="121"/>
        <end position="135"/>
    </location>
</feature>
<dbReference type="OrthoDB" id="10587658at2759"/>
<dbReference type="PANTHER" id="PTHR37066:SF1">
    <property type="entry name" value="LNS2_PITP DOMAIN-CONTAINING PROTEIN"/>
    <property type="match status" value="1"/>
</dbReference>
<dbReference type="EMBL" id="JH767238">
    <property type="protein sequence ID" value="EQC26202.1"/>
    <property type="molecule type" value="Genomic_DNA"/>
</dbReference>
<evidence type="ECO:0000313" key="2">
    <source>
        <dbReference type="EMBL" id="EQC26202.1"/>
    </source>
</evidence>
<evidence type="ECO:0000256" key="1">
    <source>
        <dbReference type="SAM" id="MobiDB-lite"/>
    </source>
</evidence>
<organism evidence="2 3">
    <name type="scientific">Saprolegnia diclina (strain VS20)</name>
    <dbReference type="NCBI Taxonomy" id="1156394"/>
    <lineage>
        <taxon>Eukaryota</taxon>
        <taxon>Sar</taxon>
        <taxon>Stramenopiles</taxon>
        <taxon>Oomycota</taxon>
        <taxon>Saprolegniomycetes</taxon>
        <taxon>Saprolegniales</taxon>
        <taxon>Saprolegniaceae</taxon>
        <taxon>Saprolegnia</taxon>
    </lineage>
</organism>
<evidence type="ECO:0000313" key="3">
    <source>
        <dbReference type="Proteomes" id="UP000030762"/>
    </source>
</evidence>
<feature type="region of interest" description="Disordered" evidence="1">
    <location>
        <begin position="177"/>
        <end position="226"/>
    </location>
</feature>
<protein>
    <recommendedName>
        <fullName evidence="4">Helicase-associated domain-containing protein</fullName>
    </recommendedName>
</protein>
<dbReference type="Proteomes" id="UP000030762">
    <property type="component" value="Unassembled WGS sequence"/>
</dbReference>
<dbReference type="AlphaFoldDB" id="T0R9L4"/>
<dbReference type="PANTHER" id="PTHR37066">
    <property type="entry name" value="HELICASE-ASSOCIATED"/>
    <property type="match status" value="1"/>
</dbReference>
<dbReference type="GeneID" id="19956666"/>
<feature type="region of interest" description="Disordered" evidence="1">
    <location>
        <begin position="113"/>
        <end position="135"/>
    </location>
</feature>
<dbReference type="InParanoid" id="T0R9L4"/>
<name>T0R9L4_SAPDV</name>
<proteinExistence type="predicted"/>